<dbReference type="OrthoDB" id="1845386at2759"/>
<protein>
    <recommendedName>
        <fullName evidence="2">Pep3/Vps18 beta-propeller domain-containing protein</fullName>
    </recommendedName>
</protein>
<evidence type="ECO:0000313" key="3">
    <source>
        <dbReference type="EMBL" id="EJK55959.1"/>
    </source>
</evidence>
<dbReference type="InterPro" id="IPR007810">
    <property type="entry name" value="Pep3/Vps18_beta-prop"/>
</dbReference>
<dbReference type="Pfam" id="PF05131">
    <property type="entry name" value="Pep3_Vps18"/>
    <property type="match status" value="1"/>
</dbReference>
<evidence type="ECO:0000256" key="1">
    <source>
        <dbReference type="SAM" id="MobiDB-lite"/>
    </source>
</evidence>
<feature type="compositionally biased region" description="Low complexity" evidence="1">
    <location>
        <begin position="9"/>
        <end position="19"/>
    </location>
</feature>
<dbReference type="Proteomes" id="UP000266841">
    <property type="component" value="Unassembled WGS sequence"/>
</dbReference>
<feature type="region of interest" description="Disordered" evidence="1">
    <location>
        <begin position="1"/>
        <end position="27"/>
    </location>
</feature>
<evidence type="ECO:0000313" key="4">
    <source>
        <dbReference type="Proteomes" id="UP000266841"/>
    </source>
</evidence>
<feature type="region of interest" description="Disordered" evidence="1">
    <location>
        <begin position="144"/>
        <end position="184"/>
    </location>
</feature>
<proteinExistence type="predicted"/>
<feature type="non-terminal residue" evidence="3">
    <location>
        <position position="1"/>
    </location>
</feature>
<dbReference type="AlphaFoldDB" id="K0RU72"/>
<sequence>GRPGDHAGDASASAAAGARAADDGDPDFGRPVRVFVDPTGCHVLVSALNGEAYYLHSASGRARKLAGFGPNPDGTRGCRPGVSVVEAAASPGPGTGDDGRPAAIQLGITPGSHVTAVGWDAGRGTEGSTKRIVLGTSYGELYEYSLSGPGGTSSDGGAKSRNPLGGEGRPVRPRPTVRSTRPSC</sequence>
<keyword evidence="4" id="KW-1185">Reference proteome</keyword>
<reference evidence="3 4" key="1">
    <citation type="journal article" date="2012" name="Genome Biol.">
        <title>Genome and low-iron response of an oceanic diatom adapted to chronic iron limitation.</title>
        <authorList>
            <person name="Lommer M."/>
            <person name="Specht M."/>
            <person name="Roy A.S."/>
            <person name="Kraemer L."/>
            <person name="Andreson R."/>
            <person name="Gutowska M.A."/>
            <person name="Wolf J."/>
            <person name="Bergner S.V."/>
            <person name="Schilhabel M.B."/>
            <person name="Klostermeier U.C."/>
            <person name="Beiko R.G."/>
            <person name="Rosenstiel P."/>
            <person name="Hippler M."/>
            <person name="Laroche J."/>
        </authorList>
    </citation>
    <scope>NUCLEOTIDE SEQUENCE [LARGE SCALE GENOMIC DNA]</scope>
    <source>
        <strain evidence="3 4">CCMP1005</strain>
    </source>
</reference>
<accession>K0RU72</accession>
<feature type="compositionally biased region" description="Low complexity" evidence="1">
    <location>
        <begin position="174"/>
        <end position="184"/>
    </location>
</feature>
<gene>
    <name evidence="3" type="ORF">THAOC_24240</name>
</gene>
<dbReference type="EMBL" id="AGNL01032779">
    <property type="protein sequence ID" value="EJK55959.1"/>
    <property type="molecule type" value="Genomic_DNA"/>
</dbReference>
<feature type="domain" description="Pep3/Vps18 beta-propeller" evidence="2">
    <location>
        <begin position="30"/>
        <end position="66"/>
    </location>
</feature>
<organism evidence="3 4">
    <name type="scientific">Thalassiosira oceanica</name>
    <name type="common">Marine diatom</name>
    <dbReference type="NCBI Taxonomy" id="159749"/>
    <lineage>
        <taxon>Eukaryota</taxon>
        <taxon>Sar</taxon>
        <taxon>Stramenopiles</taxon>
        <taxon>Ochrophyta</taxon>
        <taxon>Bacillariophyta</taxon>
        <taxon>Coscinodiscophyceae</taxon>
        <taxon>Thalassiosirophycidae</taxon>
        <taxon>Thalassiosirales</taxon>
        <taxon>Thalassiosiraceae</taxon>
        <taxon>Thalassiosira</taxon>
    </lineage>
</organism>
<name>K0RU72_THAOC</name>
<comment type="caution">
    <text evidence="3">The sequence shown here is derived from an EMBL/GenBank/DDBJ whole genome shotgun (WGS) entry which is preliminary data.</text>
</comment>
<evidence type="ECO:0000259" key="2">
    <source>
        <dbReference type="Pfam" id="PF05131"/>
    </source>
</evidence>